<feature type="compositionally biased region" description="Polar residues" evidence="2">
    <location>
        <begin position="793"/>
        <end position="807"/>
    </location>
</feature>
<feature type="compositionally biased region" description="Gly residues" evidence="2">
    <location>
        <begin position="350"/>
        <end position="361"/>
    </location>
</feature>
<gene>
    <name evidence="3" type="ORF">NLI96_g4982</name>
</gene>
<feature type="compositionally biased region" description="Polar residues" evidence="2">
    <location>
        <begin position="1"/>
        <end position="15"/>
    </location>
</feature>
<feature type="compositionally biased region" description="Low complexity" evidence="2">
    <location>
        <begin position="754"/>
        <end position="770"/>
    </location>
</feature>
<feature type="compositionally biased region" description="Low complexity" evidence="2">
    <location>
        <begin position="70"/>
        <end position="89"/>
    </location>
</feature>
<dbReference type="AlphaFoldDB" id="A0AAD5V5K9"/>
<protein>
    <submittedName>
        <fullName evidence="3">Uncharacterized protein</fullName>
    </submittedName>
</protein>
<feature type="compositionally biased region" description="Low complexity" evidence="2">
    <location>
        <begin position="324"/>
        <end position="333"/>
    </location>
</feature>
<feature type="region of interest" description="Disordered" evidence="2">
    <location>
        <begin position="1"/>
        <end position="114"/>
    </location>
</feature>
<feature type="region of interest" description="Disordered" evidence="2">
    <location>
        <begin position="410"/>
        <end position="446"/>
    </location>
</feature>
<feature type="compositionally biased region" description="Low complexity" evidence="2">
    <location>
        <begin position="377"/>
        <end position="391"/>
    </location>
</feature>
<feature type="region of interest" description="Disordered" evidence="2">
    <location>
        <begin position="793"/>
        <end position="822"/>
    </location>
</feature>
<sequence length="857" mass="91607">MVVNDSTTVSQTPFPTSGHRRSPTKSDIDLKPNPHPYAIRTTSTGVLSRSNSTSSNTTATRHRYVPPSPSRSTKSSLSSSGDSGDSASDNRAPRPLPIPPSFPSSSSSSGGYFSAEESFTPRRVKRAETLPSFSVLPPLPAPSFGPVTLDDLPSNPKLWTPAELASYLTTALRVSPSTDGGAGIPDRVAKDIAAFVRDARITGRTFLRLTDVDLNNMAVNKKWAETLLNASRNLRQNVLKGRIWGDGGDAEDAVAINLGLEELEPPLFPVDDTTPNAKTIKSKPPPITSPPLSQSSRTTRSPRPLPHTPKRTKSGKVKGMVATFERSGSFSSESGDEEHAAGKGHHVSGFGKGLGGPGGRGASVSTPGSAGRGAWDGGSPTPSSISSSPFQSGYSRRWLREQHEARAHGAIIEDDDSIFGSFSQRGSPSPTRSSPERRPLPTVPRARTAPITVIPITTLEEPSIEDLLAAGVDKEVGQNLSSSWGAKAWEEMDLRNGVTVKRIVDQSAHGKGRGSGDSGISVDGYKDGDVVDSLSTIMVARDGSGRIRGSGSRRDRIGGKGGFKDERDITAIFVPSSPPTLGPAWVHTTSLAVDEPTKLSAIDSGVLLLDDIVPIRVDVAVGPEIPYDREDELDREVSRLTNELLQAQALVETYRTRLVVLEEKVALMEENDAKALREQAVQALVEVHQELQVFTRDVGVQALSFEQPRFQSQMGTQTDVEEELIEGTSSFLDDDFQDALDMEDPPLAILDDLPASTSTPTATPAITATPEHPSILSQATSYLPSLVKRLTPHTLSPTLSRDTSNSSEKNKENGDQEEPSRVSELPQYVLMVGLGVCVVALRVILKRAGGRGGGFKS</sequence>
<feature type="compositionally biased region" description="Low complexity" evidence="2">
    <location>
        <begin position="290"/>
        <end position="302"/>
    </location>
</feature>
<proteinExistence type="predicted"/>
<accession>A0AAD5V5K9</accession>
<dbReference type="EMBL" id="JANAWD010000154">
    <property type="protein sequence ID" value="KAJ3485412.1"/>
    <property type="molecule type" value="Genomic_DNA"/>
</dbReference>
<evidence type="ECO:0000256" key="2">
    <source>
        <dbReference type="SAM" id="MobiDB-lite"/>
    </source>
</evidence>
<feature type="compositionally biased region" description="Basic and acidic residues" evidence="2">
    <location>
        <begin position="808"/>
        <end position="821"/>
    </location>
</feature>
<feature type="compositionally biased region" description="Low complexity" evidence="2">
    <location>
        <begin position="48"/>
        <end position="59"/>
    </location>
</feature>
<evidence type="ECO:0000256" key="1">
    <source>
        <dbReference type="SAM" id="Coils"/>
    </source>
</evidence>
<feature type="region of interest" description="Disordered" evidence="2">
    <location>
        <begin position="265"/>
        <end position="391"/>
    </location>
</feature>
<organism evidence="3 4">
    <name type="scientific">Meripilus lineatus</name>
    <dbReference type="NCBI Taxonomy" id="2056292"/>
    <lineage>
        <taxon>Eukaryota</taxon>
        <taxon>Fungi</taxon>
        <taxon>Dikarya</taxon>
        <taxon>Basidiomycota</taxon>
        <taxon>Agaricomycotina</taxon>
        <taxon>Agaricomycetes</taxon>
        <taxon>Polyporales</taxon>
        <taxon>Meripilaceae</taxon>
        <taxon>Meripilus</taxon>
    </lineage>
</organism>
<reference evidence="3" key="1">
    <citation type="submission" date="2022-07" db="EMBL/GenBank/DDBJ databases">
        <title>Genome Sequence of Physisporinus lineatus.</title>
        <authorList>
            <person name="Buettner E."/>
        </authorList>
    </citation>
    <scope>NUCLEOTIDE SEQUENCE</scope>
    <source>
        <strain evidence="3">VT162</strain>
    </source>
</reference>
<feature type="coiled-coil region" evidence="1">
    <location>
        <begin position="630"/>
        <end position="671"/>
    </location>
</feature>
<name>A0AAD5V5K9_9APHY</name>
<evidence type="ECO:0000313" key="3">
    <source>
        <dbReference type="EMBL" id="KAJ3485412.1"/>
    </source>
</evidence>
<dbReference type="Proteomes" id="UP001212997">
    <property type="component" value="Unassembled WGS sequence"/>
</dbReference>
<keyword evidence="1" id="KW-0175">Coiled coil</keyword>
<feature type="region of interest" description="Disordered" evidence="2">
    <location>
        <begin position="751"/>
        <end position="773"/>
    </location>
</feature>
<keyword evidence="4" id="KW-1185">Reference proteome</keyword>
<evidence type="ECO:0000313" key="4">
    <source>
        <dbReference type="Proteomes" id="UP001212997"/>
    </source>
</evidence>
<comment type="caution">
    <text evidence="3">The sequence shown here is derived from an EMBL/GenBank/DDBJ whole genome shotgun (WGS) entry which is preliminary data.</text>
</comment>
<feature type="compositionally biased region" description="Low complexity" evidence="2">
    <location>
        <begin position="423"/>
        <end position="433"/>
    </location>
</feature>